<comment type="caution">
    <text evidence="8">The sequence shown here is derived from an EMBL/GenBank/DDBJ whole genome shotgun (WGS) entry which is preliminary data.</text>
</comment>
<dbReference type="EMBL" id="BAQD01000001">
    <property type="protein sequence ID" value="GBQ04915.1"/>
    <property type="molecule type" value="Genomic_DNA"/>
</dbReference>
<dbReference type="PANTHER" id="PTHR30511">
    <property type="entry name" value="ALANINE RACEMASE"/>
    <property type="match status" value="1"/>
</dbReference>
<dbReference type="CDD" id="cd00430">
    <property type="entry name" value="PLPDE_III_AR"/>
    <property type="match status" value="1"/>
</dbReference>
<gene>
    <name evidence="8" type="ORF">AA15669_0211</name>
</gene>
<comment type="pathway">
    <text evidence="6">Amino-acid biosynthesis; D-alanine biosynthesis; D-alanine from L-alanine: step 1/1.</text>
</comment>
<evidence type="ECO:0000313" key="9">
    <source>
        <dbReference type="Proteomes" id="UP001062901"/>
    </source>
</evidence>
<evidence type="ECO:0000256" key="3">
    <source>
        <dbReference type="ARBA" id="ARBA00013089"/>
    </source>
</evidence>
<dbReference type="InterPro" id="IPR000821">
    <property type="entry name" value="Ala_racemase"/>
</dbReference>
<keyword evidence="4 6" id="KW-0663">Pyridoxal phosphate</keyword>
<comment type="cofactor">
    <cofactor evidence="2 6">
        <name>pyridoxal 5'-phosphate</name>
        <dbReference type="ChEBI" id="CHEBI:597326"/>
    </cofactor>
</comment>
<keyword evidence="9" id="KW-1185">Reference proteome</keyword>
<dbReference type="HAMAP" id="MF_01201">
    <property type="entry name" value="Ala_racemase"/>
    <property type="match status" value="1"/>
</dbReference>
<evidence type="ECO:0000313" key="8">
    <source>
        <dbReference type="EMBL" id="GBQ04915.1"/>
    </source>
</evidence>
<proteinExistence type="inferred from homology"/>
<dbReference type="PRINTS" id="PR00992">
    <property type="entry name" value="ALARACEMASE"/>
</dbReference>
<organism evidence="8 9">
    <name type="scientific">Saccharibacter floricola DSM 15669</name>
    <dbReference type="NCBI Taxonomy" id="1123227"/>
    <lineage>
        <taxon>Bacteria</taxon>
        <taxon>Pseudomonadati</taxon>
        <taxon>Pseudomonadota</taxon>
        <taxon>Alphaproteobacteria</taxon>
        <taxon>Acetobacterales</taxon>
        <taxon>Acetobacteraceae</taxon>
        <taxon>Saccharibacter</taxon>
    </lineage>
</organism>
<reference evidence="8" key="1">
    <citation type="submission" date="2013-04" db="EMBL/GenBank/DDBJ databases">
        <title>The genome sequencing project of 58 acetic acid bacteria.</title>
        <authorList>
            <person name="Okamoto-Kainuma A."/>
            <person name="Ishikawa M."/>
            <person name="Umino S."/>
            <person name="Koizumi Y."/>
            <person name="Shiwa Y."/>
            <person name="Yoshikawa H."/>
            <person name="Matsutani M."/>
            <person name="Matsushita K."/>
        </authorList>
    </citation>
    <scope>NUCLEOTIDE SEQUENCE</scope>
    <source>
        <strain evidence="8">DSM 15669</strain>
    </source>
</reference>
<comment type="similarity">
    <text evidence="6">Belongs to the alanine racemase family.</text>
</comment>
<dbReference type="SMART" id="SM01005">
    <property type="entry name" value="Ala_racemase_C"/>
    <property type="match status" value="1"/>
</dbReference>
<dbReference type="Pfam" id="PF00842">
    <property type="entry name" value="Ala_racemase_C"/>
    <property type="match status" value="1"/>
</dbReference>
<dbReference type="SUPFAM" id="SSF50621">
    <property type="entry name" value="Alanine racemase C-terminal domain-like"/>
    <property type="match status" value="1"/>
</dbReference>
<accession>A0ABQ0NWL4</accession>
<evidence type="ECO:0000256" key="5">
    <source>
        <dbReference type="ARBA" id="ARBA00023235"/>
    </source>
</evidence>
<dbReference type="SUPFAM" id="SSF51419">
    <property type="entry name" value="PLP-binding barrel"/>
    <property type="match status" value="1"/>
</dbReference>
<dbReference type="InterPro" id="IPR029066">
    <property type="entry name" value="PLP-binding_barrel"/>
</dbReference>
<evidence type="ECO:0000256" key="4">
    <source>
        <dbReference type="ARBA" id="ARBA00022898"/>
    </source>
</evidence>
<name>A0ABQ0NWL4_9PROT</name>
<evidence type="ECO:0000256" key="2">
    <source>
        <dbReference type="ARBA" id="ARBA00001933"/>
    </source>
</evidence>
<evidence type="ECO:0000256" key="6">
    <source>
        <dbReference type="HAMAP-Rule" id="MF_01201"/>
    </source>
</evidence>
<feature type="active site" description="Proton acceptor; specific for L-alanine" evidence="6">
    <location>
        <position position="207"/>
    </location>
</feature>
<evidence type="ECO:0000259" key="7">
    <source>
        <dbReference type="SMART" id="SM01005"/>
    </source>
</evidence>
<dbReference type="InterPro" id="IPR009006">
    <property type="entry name" value="Ala_racemase/Decarboxylase_C"/>
</dbReference>
<dbReference type="InterPro" id="IPR001608">
    <property type="entry name" value="Ala_racemase_N"/>
</dbReference>
<feature type="binding site" evidence="6">
    <location>
        <position position="255"/>
    </location>
    <ligand>
        <name>substrate</name>
    </ligand>
</feature>
<dbReference type="NCBIfam" id="TIGR00492">
    <property type="entry name" value="alr"/>
    <property type="match status" value="1"/>
</dbReference>
<keyword evidence="5 6" id="KW-0413">Isomerase</keyword>
<feature type="domain" description="Alanine racemase C-terminal" evidence="7">
    <location>
        <begin position="186"/>
        <end position="312"/>
    </location>
</feature>
<dbReference type="InterPro" id="IPR011079">
    <property type="entry name" value="Ala_racemase_C"/>
</dbReference>
<protein>
    <recommendedName>
        <fullName evidence="3 6">Alanine racemase</fullName>
        <ecNumber evidence="3 6">5.1.1.1</ecNumber>
    </recommendedName>
</protein>
<dbReference type="Gene3D" id="3.20.20.10">
    <property type="entry name" value="Alanine racemase"/>
    <property type="match status" value="1"/>
</dbReference>
<dbReference type="Pfam" id="PF01168">
    <property type="entry name" value="Ala_racemase_N"/>
    <property type="match status" value="1"/>
</dbReference>
<comment type="caution">
    <text evidence="6">Lacks conserved residue(s) required for the propagation of feature annotation.</text>
</comment>
<sequence>MEEVARALRDHVKTFFVAHPEEGKRLRSLLPSQRIFILHGFLPNQIDDIVRYNLVPVLNSYAQVKQWQNFCKVHGCRHPVALQFDSGMSRFGLSEEDLDREALSSCQPVLVMSHLACADHPNDASNEWQRQNFIRMAQRFPGVPRSLAASSGIFLGSKYHFDLVRPGAALYGIAPNEETPHSLKPVVELDARILQIRHLTKGASVGYGLTWEAKHAARIATVGIGYADGFLRSAGNKAALWWRDKRLPVVGRVSMDSLSVDISTIPEAALTDDMSLSVIGPHQDVDALARASGTIGYEILTSLGSRFSRIYCDNE</sequence>
<dbReference type="EC" id="5.1.1.1" evidence="3 6"/>
<comment type="function">
    <text evidence="6">Catalyzes the interconversion of L-alanine and D-alanine. May also act on other amino acids.</text>
</comment>
<dbReference type="Proteomes" id="UP001062901">
    <property type="component" value="Unassembled WGS sequence"/>
</dbReference>
<dbReference type="Gene3D" id="2.40.37.10">
    <property type="entry name" value="Lyase, Ornithine Decarboxylase, Chain A, domain 1"/>
    <property type="match status" value="1"/>
</dbReference>
<feature type="binding site" evidence="6">
    <location>
        <position position="90"/>
    </location>
    <ligand>
        <name>substrate</name>
    </ligand>
</feature>
<comment type="catalytic activity">
    <reaction evidence="1 6">
        <text>L-alanine = D-alanine</text>
        <dbReference type="Rhea" id="RHEA:20249"/>
        <dbReference type="ChEBI" id="CHEBI:57416"/>
        <dbReference type="ChEBI" id="CHEBI:57972"/>
        <dbReference type="EC" id="5.1.1.1"/>
    </reaction>
</comment>
<evidence type="ECO:0000256" key="1">
    <source>
        <dbReference type="ARBA" id="ARBA00000316"/>
    </source>
</evidence>
<dbReference type="PANTHER" id="PTHR30511:SF0">
    <property type="entry name" value="ALANINE RACEMASE, CATABOLIC-RELATED"/>
    <property type="match status" value="1"/>
</dbReference>